<dbReference type="Gene3D" id="1.10.287.1490">
    <property type="match status" value="1"/>
</dbReference>
<gene>
    <name evidence="2" type="ORF">GIB67_034129</name>
    <name evidence="3" type="ORF">GIB67_036015</name>
</gene>
<dbReference type="EMBL" id="JACGCM010001155">
    <property type="protein sequence ID" value="KAF6160814.1"/>
    <property type="molecule type" value="Genomic_DNA"/>
</dbReference>
<comment type="caution">
    <text evidence="3">The sequence shown here is derived from an EMBL/GenBank/DDBJ whole genome shotgun (WGS) entry which is preliminary data.</text>
</comment>
<dbReference type="AlphaFoldDB" id="A0A7J7N187"/>
<dbReference type="Proteomes" id="UP000541444">
    <property type="component" value="Unassembled WGS sequence"/>
</dbReference>
<proteinExistence type="predicted"/>
<reference evidence="3 4" key="1">
    <citation type="journal article" date="2020" name="IScience">
        <title>Genome Sequencing of the Endangered Kingdonia uniflora (Circaeasteraceae, Ranunculales) Reveals Potential Mechanisms of Evolutionary Specialization.</title>
        <authorList>
            <person name="Sun Y."/>
            <person name="Deng T."/>
            <person name="Zhang A."/>
            <person name="Moore M.J."/>
            <person name="Landis J.B."/>
            <person name="Lin N."/>
            <person name="Zhang H."/>
            <person name="Zhang X."/>
            <person name="Huang J."/>
            <person name="Zhang X."/>
            <person name="Sun H."/>
            <person name="Wang H."/>
        </authorList>
    </citation>
    <scope>NUCLEOTIDE SEQUENCE [LARGE SCALE GENOMIC DNA]</scope>
    <source>
        <strain evidence="3">TB1705</strain>
        <tissue evidence="3">Leaf</tissue>
    </source>
</reference>
<evidence type="ECO:0000313" key="3">
    <source>
        <dbReference type="EMBL" id="KAF6160814.1"/>
    </source>
</evidence>
<feature type="coiled-coil region" evidence="1">
    <location>
        <begin position="18"/>
        <end position="62"/>
    </location>
</feature>
<evidence type="ECO:0000313" key="4">
    <source>
        <dbReference type="Proteomes" id="UP000541444"/>
    </source>
</evidence>
<sequence length="140" mass="15805">MTSSSSEQFFPSQTSADLNELRQTIESLSGRINSLERVNQSALKKIKDLEEIQNKITKVEKDVLEVGKSLSDEKQVIRELKQQSLEHESLVTSIQSTLSNRKNRAANEEAIEEAKKDQMLGLELCPGYTRINATKYSTKC</sequence>
<dbReference type="EMBL" id="JACGCM010002608">
    <property type="protein sequence ID" value="KAF6138242.1"/>
    <property type="molecule type" value="Genomic_DNA"/>
</dbReference>
<keyword evidence="1" id="KW-0175">Coiled coil</keyword>
<evidence type="ECO:0000313" key="2">
    <source>
        <dbReference type="EMBL" id="KAF6138242.1"/>
    </source>
</evidence>
<protein>
    <submittedName>
        <fullName evidence="3">Uncharacterized protein</fullName>
    </submittedName>
</protein>
<name>A0A7J7N187_9MAGN</name>
<accession>A0A7J7N187</accession>
<evidence type="ECO:0000256" key="1">
    <source>
        <dbReference type="SAM" id="Coils"/>
    </source>
</evidence>
<organism evidence="3 4">
    <name type="scientific">Kingdonia uniflora</name>
    <dbReference type="NCBI Taxonomy" id="39325"/>
    <lineage>
        <taxon>Eukaryota</taxon>
        <taxon>Viridiplantae</taxon>
        <taxon>Streptophyta</taxon>
        <taxon>Embryophyta</taxon>
        <taxon>Tracheophyta</taxon>
        <taxon>Spermatophyta</taxon>
        <taxon>Magnoliopsida</taxon>
        <taxon>Ranunculales</taxon>
        <taxon>Circaeasteraceae</taxon>
        <taxon>Kingdonia</taxon>
    </lineage>
</organism>
<keyword evidence="4" id="KW-1185">Reference proteome</keyword>